<gene>
    <name evidence="2" type="ORF">EK0264_18990</name>
</gene>
<dbReference type="RefSeq" id="WP_159547274.1">
    <property type="nucleotide sequence ID" value="NZ_CP047156.1"/>
</dbReference>
<organism evidence="2 3">
    <name type="scientific">Epidermidibacterium keratini</name>
    <dbReference type="NCBI Taxonomy" id="1891644"/>
    <lineage>
        <taxon>Bacteria</taxon>
        <taxon>Bacillati</taxon>
        <taxon>Actinomycetota</taxon>
        <taxon>Actinomycetes</taxon>
        <taxon>Sporichthyales</taxon>
        <taxon>Sporichthyaceae</taxon>
        <taxon>Epidermidibacterium</taxon>
    </lineage>
</organism>
<proteinExistence type="predicted"/>
<dbReference type="EMBL" id="CP047156">
    <property type="protein sequence ID" value="QHC02150.1"/>
    <property type="molecule type" value="Genomic_DNA"/>
</dbReference>
<dbReference type="Proteomes" id="UP000463857">
    <property type="component" value="Chromosome"/>
</dbReference>
<dbReference type="InParanoid" id="A0A7L4YSS1"/>
<feature type="domain" description="DnaJ homologue subfamily C member 28 conserved" evidence="1">
    <location>
        <begin position="14"/>
        <end position="77"/>
    </location>
</feature>
<dbReference type="InterPro" id="IPR018961">
    <property type="entry name" value="DnaJ_homolog_subfam-C_membr-28"/>
</dbReference>
<evidence type="ECO:0000313" key="3">
    <source>
        <dbReference type="Proteomes" id="UP000463857"/>
    </source>
</evidence>
<dbReference type="OrthoDB" id="3395286at2"/>
<sequence length="129" mass="14664">MTERKPHGMPYQSWIDKQIADAEAAGKFDDLPGKGKPLDLSDTDELWWVKKLMKREGVHYLPPTLALRKEAELTLEAIGQMDDEADVRRALTELNAKIREAIRTPQSGPPLRLSPYDVDRVVGDWRAAR</sequence>
<evidence type="ECO:0000313" key="2">
    <source>
        <dbReference type="EMBL" id="QHC02150.1"/>
    </source>
</evidence>
<dbReference type="KEGG" id="eke:EK0264_18990"/>
<dbReference type="AlphaFoldDB" id="A0A7L4YSS1"/>
<name>A0A7L4YSS1_9ACTN</name>
<protein>
    <submittedName>
        <fullName evidence="2">DUF1992 domain-containing protein</fullName>
    </submittedName>
</protein>
<evidence type="ECO:0000259" key="1">
    <source>
        <dbReference type="Pfam" id="PF09350"/>
    </source>
</evidence>
<keyword evidence="3" id="KW-1185">Reference proteome</keyword>
<accession>A0A7L4YSS1</accession>
<dbReference type="Pfam" id="PF09350">
    <property type="entry name" value="DJC28_CD"/>
    <property type="match status" value="1"/>
</dbReference>
<reference evidence="2 3" key="1">
    <citation type="journal article" date="2018" name="Int. J. Syst. Evol. Microbiol.">
        <title>Epidermidibacterium keratini gen. nov., sp. nov., a member of the family Sporichthyaceae, isolated from keratin epidermis.</title>
        <authorList>
            <person name="Lee D.G."/>
            <person name="Trujillo M.E."/>
            <person name="Kang S."/>
            <person name="Nam J.J."/>
            <person name="Kim Y.J."/>
        </authorList>
    </citation>
    <scope>NUCLEOTIDE SEQUENCE [LARGE SCALE GENOMIC DNA]</scope>
    <source>
        <strain evidence="2 3">EPI-7</strain>
    </source>
</reference>